<evidence type="ECO:0000256" key="3">
    <source>
        <dbReference type="SAM" id="SignalP"/>
    </source>
</evidence>
<comment type="similarity">
    <text evidence="1">Belongs to the canopy family.</text>
</comment>
<reference evidence="7 9" key="1">
    <citation type="journal article" date="2018" name="Gigascience">
        <title>Genomes of trombidid mites reveal novel predicted allergens and laterally-transferred genes associated with secondary metabolism.</title>
        <authorList>
            <person name="Dong X."/>
            <person name="Chaisiri K."/>
            <person name="Xia D."/>
            <person name="Armstrong S.D."/>
            <person name="Fang Y."/>
            <person name="Donnelly M.J."/>
            <person name="Kadowaki T."/>
            <person name="McGarry J.W."/>
            <person name="Darby A.C."/>
            <person name="Makepeace B.L."/>
        </authorList>
    </citation>
    <scope>NUCLEOTIDE SEQUENCE [LARGE SCALE GENOMIC DNA]</scope>
    <source>
        <strain evidence="7">UoL-WK</strain>
    </source>
</reference>
<protein>
    <submittedName>
        <fullName evidence="7">Protein canopy 4-like protein</fullName>
    </submittedName>
</protein>
<feature type="domain" description="DUF3456" evidence="4">
    <location>
        <begin position="46"/>
        <end position="196"/>
    </location>
</feature>
<feature type="chain" id="PRO_5033399743" evidence="3">
    <location>
        <begin position="27"/>
        <end position="217"/>
    </location>
</feature>
<name>A0A3S4QFV5_9ACAR</name>
<evidence type="ECO:0000256" key="1">
    <source>
        <dbReference type="ARBA" id="ARBA00007285"/>
    </source>
</evidence>
<keyword evidence="9" id="KW-1185">Reference proteome</keyword>
<proteinExistence type="inferred from homology"/>
<dbReference type="EMBL" id="NCKU01001502">
    <property type="protein sequence ID" value="RWS11966.1"/>
    <property type="molecule type" value="Genomic_DNA"/>
</dbReference>
<evidence type="ECO:0000313" key="5">
    <source>
        <dbReference type="EMBL" id="RWS01711.1"/>
    </source>
</evidence>
<evidence type="ECO:0000259" key="4">
    <source>
        <dbReference type="Pfam" id="PF11938"/>
    </source>
</evidence>
<comment type="caution">
    <text evidence="7">The sequence shown here is derived from an EMBL/GenBank/DDBJ whole genome shotgun (WGS) entry which is preliminary data.</text>
</comment>
<dbReference type="EMBL" id="NCKU01006998">
    <property type="protein sequence ID" value="RWS02981.1"/>
    <property type="molecule type" value="Genomic_DNA"/>
</dbReference>
<sequence>MNTFIIINSLVFIVFIFAKTLLKAAADDSGKPSVEEEMYGVKYANECEVCKYVVIELSERLKETGRSHDVIETGYSLFDESKKKKTKYTKSELRLVDSLDNVCESFLNYNIHKERKNSHRFDKGMSQTFKALHDLVDRGVKVELGIPYELWDKPSAEITHLKTQCEQLLEKHEEDISDWYWNHQDADLLQFLCVERALKKGDSSCLYEDQTRVKDEL</sequence>
<dbReference type="PANTHER" id="PTHR15382">
    <property type="entry name" value="CTG4A-RELATED"/>
    <property type="match status" value="1"/>
</dbReference>
<evidence type="ECO:0000256" key="2">
    <source>
        <dbReference type="ARBA" id="ARBA00022729"/>
    </source>
</evidence>
<evidence type="ECO:0000313" key="9">
    <source>
        <dbReference type="Proteomes" id="UP000285301"/>
    </source>
</evidence>
<evidence type="ECO:0000313" key="7">
    <source>
        <dbReference type="EMBL" id="RWS02981.1"/>
    </source>
</evidence>
<accession>A0A3S4QFV5</accession>
<dbReference type="STRING" id="1965070.A0A3S4QFV5"/>
<dbReference type="Proteomes" id="UP000285301">
    <property type="component" value="Unassembled WGS sequence"/>
</dbReference>
<gene>
    <name evidence="5" type="ORF">B4U79_00635</name>
    <name evidence="6" type="ORF">B4U79_09239</name>
    <name evidence="8" type="ORF">B4U79_10750</name>
    <name evidence="7" type="ORF">B4U79_13900</name>
</gene>
<dbReference type="EMBL" id="NCKU01008743">
    <property type="protein sequence ID" value="RWS01711.1"/>
    <property type="molecule type" value="Genomic_DNA"/>
</dbReference>
<evidence type="ECO:0000313" key="8">
    <source>
        <dbReference type="EMBL" id="RWS11966.1"/>
    </source>
</evidence>
<organism evidence="7 9">
    <name type="scientific">Dinothrombium tinctorium</name>
    <dbReference type="NCBI Taxonomy" id="1965070"/>
    <lineage>
        <taxon>Eukaryota</taxon>
        <taxon>Metazoa</taxon>
        <taxon>Ecdysozoa</taxon>
        <taxon>Arthropoda</taxon>
        <taxon>Chelicerata</taxon>
        <taxon>Arachnida</taxon>
        <taxon>Acari</taxon>
        <taxon>Acariformes</taxon>
        <taxon>Trombidiformes</taxon>
        <taxon>Prostigmata</taxon>
        <taxon>Anystina</taxon>
        <taxon>Parasitengona</taxon>
        <taxon>Trombidioidea</taxon>
        <taxon>Trombidiidae</taxon>
        <taxon>Dinothrombium</taxon>
    </lineage>
</organism>
<dbReference type="AlphaFoldDB" id="A0A3S4QFV5"/>
<keyword evidence="2 3" id="KW-0732">Signal</keyword>
<feature type="signal peptide" evidence="3">
    <location>
        <begin position="1"/>
        <end position="26"/>
    </location>
</feature>
<dbReference type="EMBL" id="NCKU01007042">
    <property type="protein sequence ID" value="RWS02934.1"/>
    <property type="molecule type" value="Genomic_DNA"/>
</dbReference>
<dbReference type="Pfam" id="PF11938">
    <property type="entry name" value="DUF3456"/>
    <property type="match status" value="1"/>
</dbReference>
<reference evidence="7" key="2">
    <citation type="submission" date="2018-11" db="EMBL/GenBank/DDBJ databases">
        <title>Trombidioid mite genomics.</title>
        <authorList>
            <person name="Dong X."/>
        </authorList>
    </citation>
    <scope>NUCLEOTIDE SEQUENCE</scope>
    <source>
        <strain evidence="7">UoL-WK</strain>
    </source>
</reference>
<evidence type="ECO:0000313" key="6">
    <source>
        <dbReference type="EMBL" id="RWS02934.1"/>
    </source>
</evidence>
<dbReference type="PANTHER" id="PTHR15382:SF8">
    <property type="entry name" value="CANOPY B"/>
    <property type="match status" value="1"/>
</dbReference>
<dbReference type="OrthoDB" id="6020060at2759"/>
<dbReference type="InterPro" id="IPR021852">
    <property type="entry name" value="DUF3456"/>
</dbReference>